<accession>A0A2H3NSC5</accession>
<evidence type="ECO:0000313" key="2">
    <source>
        <dbReference type="EMBL" id="PEN06601.1"/>
    </source>
</evidence>
<dbReference type="EMBL" id="PDEP01000008">
    <property type="protein sequence ID" value="PEN06601.1"/>
    <property type="molecule type" value="Genomic_DNA"/>
</dbReference>
<dbReference type="AlphaFoldDB" id="A0A2H3NSC5"/>
<keyword evidence="3" id="KW-1185">Reference proteome</keyword>
<protein>
    <submittedName>
        <fullName evidence="2">Uncharacterized protein</fullName>
    </submittedName>
</protein>
<feature type="region of interest" description="Disordered" evidence="1">
    <location>
        <begin position="134"/>
        <end position="155"/>
    </location>
</feature>
<evidence type="ECO:0000313" key="3">
    <source>
        <dbReference type="Proteomes" id="UP000221024"/>
    </source>
</evidence>
<dbReference type="Proteomes" id="UP000221024">
    <property type="component" value="Unassembled WGS sequence"/>
</dbReference>
<name>A0A2H3NSC5_9BACT</name>
<gene>
    <name evidence="2" type="ORF">CRI93_10005</name>
</gene>
<evidence type="ECO:0000256" key="1">
    <source>
        <dbReference type="SAM" id="MobiDB-lite"/>
    </source>
</evidence>
<dbReference type="RefSeq" id="WP_098062495.1">
    <property type="nucleotide sequence ID" value="NZ_PDEP01000008.1"/>
</dbReference>
<proteinExistence type="predicted"/>
<reference evidence="2 3" key="1">
    <citation type="submission" date="2017-10" db="EMBL/GenBank/DDBJ databases">
        <title>Draft genome of Longimonas halophila.</title>
        <authorList>
            <person name="Goh K.M."/>
            <person name="Shamsir M.S."/>
            <person name="Lim S.W."/>
        </authorList>
    </citation>
    <scope>NUCLEOTIDE SEQUENCE [LARGE SCALE GENOMIC DNA]</scope>
    <source>
        <strain evidence="2 3">KCTC 42399</strain>
    </source>
</reference>
<comment type="caution">
    <text evidence="2">The sequence shown here is derived from an EMBL/GenBank/DDBJ whole genome shotgun (WGS) entry which is preliminary data.</text>
</comment>
<dbReference type="OrthoDB" id="1494068at2"/>
<sequence length="155" mass="17523">MNVQLLETVRRTIVYRPERFCLAQWAFAHNEQAVLTGGATPRGFRCCIAGHVLLESGTYTERELLLHGGFHTGGGLWNEAGDVLGLSTPQYRTLFFPSQWQKPYKQEYYLCSADEEAEVAAAYIDHYITKHADPERAPARSEKRSKRAESIMATV</sequence>
<organism evidence="2 3">
    <name type="scientific">Longimonas halophila</name>
    <dbReference type="NCBI Taxonomy" id="1469170"/>
    <lineage>
        <taxon>Bacteria</taxon>
        <taxon>Pseudomonadati</taxon>
        <taxon>Rhodothermota</taxon>
        <taxon>Rhodothermia</taxon>
        <taxon>Rhodothermales</taxon>
        <taxon>Salisaetaceae</taxon>
        <taxon>Longimonas</taxon>
    </lineage>
</organism>